<dbReference type="SUPFAM" id="SSF56281">
    <property type="entry name" value="Metallo-hydrolase/oxidoreductase"/>
    <property type="match status" value="1"/>
</dbReference>
<evidence type="ECO:0000259" key="9">
    <source>
        <dbReference type="SMART" id="SM00849"/>
    </source>
</evidence>
<dbReference type="Pfam" id="PF00753">
    <property type="entry name" value="Lactamase_B"/>
    <property type="match status" value="1"/>
</dbReference>
<dbReference type="RefSeq" id="WP_172355783.1">
    <property type="nucleotide sequence ID" value="NZ_CP053661.1"/>
</dbReference>
<dbReference type="Proteomes" id="UP000505210">
    <property type="component" value="Chromosome"/>
</dbReference>
<dbReference type="PANTHER" id="PTHR43084">
    <property type="entry name" value="PERSULFIDE DIOXYGENASE ETHE1"/>
    <property type="match status" value="1"/>
</dbReference>
<gene>
    <name evidence="10" type="ORF">HPC62_11520</name>
</gene>
<dbReference type="FunFam" id="3.60.15.10:FF:000013">
    <property type="entry name" value="Persulfide dioxygenase ETHE1, mitochondrial"/>
    <property type="match status" value="1"/>
</dbReference>
<keyword evidence="11" id="KW-1185">Reference proteome</keyword>
<dbReference type="AlphaFoldDB" id="A0A6M8B6T2"/>
<evidence type="ECO:0000256" key="8">
    <source>
        <dbReference type="ARBA" id="ARBA00023004"/>
    </source>
</evidence>
<dbReference type="GO" id="GO:0070813">
    <property type="term" value="P:hydrogen sulfide metabolic process"/>
    <property type="evidence" value="ECO:0007669"/>
    <property type="project" value="TreeGrafter"/>
</dbReference>
<keyword evidence="10" id="KW-0378">Hydrolase</keyword>
<dbReference type="InterPro" id="IPR044528">
    <property type="entry name" value="POD-like_MBL-fold"/>
</dbReference>
<comment type="cofactor">
    <cofactor evidence="1">
        <name>Fe(2+)</name>
        <dbReference type="ChEBI" id="CHEBI:29033"/>
    </cofactor>
</comment>
<dbReference type="InterPro" id="IPR001279">
    <property type="entry name" value="Metallo-B-lactamas"/>
</dbReference>
<dbReference type="CDD" id="cd07724">
    <property type="entry name" value="POD-like_MBL-fold"/>
    <property type="match status" value="1"/>
</dbReference>
<dbReference type="EMBL" id="CP053661">
    <property type="protein sequence ID" value="QKD82724.1"/>
    <property type="molecule type" value="Genomic_DNA"/>
</dbReference>
<evidence type="ECO:0000313" key="11">
    <source>
        <dbReference type="Proteomes" id="UP000505210"/>
    </source>
</evidence>
<dbReference type="GO" id="GO:0016787">
    <property type="term" value="F:hydrolase activity"/>
    <property type="evidence" value="ECO:0007669"/>
    <property type="project" value="UniProtKB-KW"/>
</dbReference>
<keyword evidence="3" id="KW-0479">Metal-binding</keyword>
<dbReference type="KEGG" id="theu:HPC62_11520"/>
<dbReference type="SMART" id="SM00849">
    <property type="entry name" value="Lactamase_B"/>
    <property type="match status" value="1"/>
</dbReference>
<evidence type="ECO:0000256" key="6">
    <source>
        <dbReference type="ARBA" id="ARBA00022990"/>
    </source>
</evidence>
<evidence type="ECO:0000256" key="2">
    <source>
        <dbReference type="ARBA" id="ARBA00006759"/>
    </source>
</evidence>
<keyword evidence="4" id="KW-0809">Transit peptide</keyword>
<reference evidence="10 11" key="1">
    <citation type="submission" date="2020-05" db="EMBL/GenBank/DDBJ databases">
        <title>Complete genome sequence of of a novel Thermoleptolyngbya strain isolated from hot springs of Ganzi, Sichuan China.</title>
        <authorList>
            <person name="Tang J."/>
            <person name="Daroch M."/>
            <person name="Li L."/>
            <person name="Waleron K."/>
            <person name="Waleron M."/>
            <person name="Waleron M."/>
        </authorList>
    </citation>
    <scope>NUCLEOTIDE SEQUENCE [LARGE SCALE GENOMIC DNA]</scope>
    <source>
        <strain evidence="10 11">PKUAC-SCTA183</strain>
    </source>
</reference>
<dbReference type="PANTHER" id="PTHR43084:SF1">
    <property type="entry name" value="PERSULFIDE DIOXYGENASE ETHE1, MITOCHONDRIAL"/>
    <property type="match status" value="1"/>
</dbReference>
<dbReference type="GO" id="GO:0006749">
    <property type="term" value="P:glutathione metabolic process"/>
    <property type="evidence" value="ECO:0007669"/>
    <property type="project" value="InterPro"/>
</dbReference>
<evidence type="ECO:0000256" key="3">
    <source>
        <dbReference type="ARBA" id="ARBA00022723"/>
    </source>
</evidence>
<organism evidence="10 11">
    <name type="scientific">Thermoleptolyngbya sichuanensis A183</name>
    <dbReference type="NCBI Taxonomy" id="2737172"/>
    <lineage>
        <taxon>Bacteria</taxon>
        <taxon>Bacillati</taxon>
        <taxon>Cyanobacteriota</taxon>
        <taxon>Cyanophyceae</taxon>
        <taxon>Oculatellales</taxon>
        <taxon>Oculatellaceae</taxon>
        <taxon>Thermoleptolyngbya</taxon>
        <taxon>Thermoleptolyngbya sichuanensis</taxon>
    </lineage>
</organism>
<evidence type="ECO:0000313" key="10">
    <source>
        <dbReference type="EMBL" id="QKD82724.1"/>
    </source>
</evidence>
<accession>A0A6M8B6T2</accession>
<dbReference type="Gene3D" id="3.60.15.10">
    <property type="entry name" value="Ribonuclease Z/Hydroxyacylglutathione hydrolase-like"/>
    <property type="match status" value="1"/>
</dbReference>
<dbReference type="GO" id="GO:0046872">
    <property type="term" value="F:metal ion binding"/>
    <property type="evidence" value="ECO:0007669"/>
    <property type="project" value="UniProtKB-KW"/>
</dbReference>
<keyword evidence="6" id="KW-0007">Acetylation</keyword>
<dbReference type="InterPro" id="IPR051682">
    <property type="entry name" value="Mito_Persulfide_Diox"/>
</dbReference>
<dbReference type="InterPro" id="IPR036866">
    <property type="entry name" value="RibonucZ/Hydroxyglut_hydro"/>
</dbReference>
<name>A0A6M8B6T2_9CYAN</name>
<feature type="domain" description="Metallo-beta-lactamase" evidence="9">
    <location>
        <begin position="12"/>
        <end position="172"/>
    </location>
</feature>
<dbReference type="GO" id="GO:0050313">
    <property type="term" value="F:sulfur dioxygenase activity"/>
    <property type="evidence" value="ECO:0007669"/>
    <property type="project" value="InterPro"/>
</dbReference>
<keyword evidence="5" id="KW-0223">Dioxygenase</keyword>
<protein>
    <submittedName>
        <fullName evidence="10">MBL fold metallo-hydrolase</fullName>
    </submittedName>
</protein>
<proteinExistence type="inferred from homology"/>
<evidence type="ECO:0000256" key="5">
    <source>
        <dbReference type="ARBA" id="ARBA00022964"/>
    </source>
</evidence>
<comment type="similarity">
    <text evidence="2">Belongs to the metallo-beta-lactamase superfamily. Glyoxalase II family.</text>
</comment>
<keyword evidence="7" id="KW-0560">Oxidoreductase</keyword>
<evidence type="ECO:0000256" key="1">
    <source>
        <dbReference type="ARBA" id="ARBA00001954"/>
    </source>
</evidence>
<keyword evidence="8" id="KW-0408">Iron</keyword>
<evidence type="ECO:0000256" key="7">
    <source>
        <dbReference type="ARBA" id="ARBA00023002"/>
    </source>
</evidence>
<sequence>MLFRQLFDEATWTYTYLIADPDTKEAILVDPVAEQVERDLRILKELGLTLRYCLETHIHADHVTGTGKLRDATGCLGIVPANAQATCADRFIQDGEVLQMGSIQIEAIATLGHTDSHMAYLVNGTHLLTGDSLFIRGCGRTDFQSGNAGAMYDAITQRLFTLPDETLVYPGHDYKGETVSTIGEEKQWNPRFVGQTRESFVDLMANLNLPNPKKIMEAVPANQECGKVAIAAR</sequence>
<evidence type="ECO:0000256" key="4">
    <source>
        <dbReference type="ARBA" id="ARBA00022946"/>
    </source>
</evidence>